<dbReference type="AlphaFoldDB" id="X1TF05"/>
<dbReference type="EMBL" id="BARW01007259">
    <property type="protein sequence ID" value="GAI86165.1"/>
    <property type="molecule type" value="Genomic_DNA"/>
</dbReference>
<proteinExistence type="predicted"/>
<evidence type="ECO:0000313" key="1">
    <source>
        <dbReference type="EMBL" id="GAI86165.1"/>
    </source>
</evidence>
<comment type="caution">
    <text evidence="1">The sequence shown here is derived from an EMBL/GenBank/DDBJ whole genome shotgun (WGS) entry which is preliminary data.</text>
</comment>
<gene>
    <name evidence="1" type="ORF">S12H4_15151</name>
</gene>
<reference evidence="1" key="1">
    <citation type="journal article" date="2014" name="Front. Microbiol.">
        <title>High frequency of phylogenetically diverse reductive dehalogenase-homologous genes in deep subseafloor sedimentary metagenomes.</title>
        <authorList>
            <person name="Kawai M."/>
            <person name="Futagami T."/>
            <person name="Toyoda A."/>
            <person name="Takaki Y."/>
            <person name="Nishi S."/>
            <person name="Hori S."/>
            <person name="Arai W."/>
            <person name="Tsubouchi T."/>
            <person name="Morono Y."/>
            <person name="Uchiyama I."/>
            <person name="Ito T."/>
            <person name="Fujiyama A."/>
            <person name="Inagaki F."/>
            <person name="Takami H."/>
        </authorList>
    </citation>
    <scope>NUCLEOTIDE SEQUENCE</scope>
    <source>
        <strain evidence="1">Expedition CK06-06</strain>
    </source>
</reference>
<organism evidence="1">
    <name type="scientific">marine sediment metagenome</name>
    <dbReference type="NCBI Taxonomy" id="412755"/>
    <lineage>
        <taxon>unclassified sequences</taxon>
        <taxon>metagenomes</taxon>
        <taxon>ecological metagenomes</taxon>
    </lineage>
</organism>
<protein>
    <submittedName>
        <fullName evidence="1">Uncharacterized protein</fullName>
    </submittedName>
</protein>
<accession>X1TF05</accession>
<name>X1TF05_9ZZZZ</name>
<sequence>MVSKLLEMHKQRLGDIADDMSERIGHGIAEDMRHGRGGGKPAGSKLPTVHCSDCNIDFTVAPEAQQATCPKCGVVYKRDDYSAPAES</sequence>